<evidence type="ECO:0000256" key="7">
    <source>
        <dbReference type="SAM" id="SignalP"/>
    </source>
</evidence>
<keyword evidence="3" id="KW-0862">Zinc</keyword>
<dbReference type="PANTHER" id="PTHR14155">
    <property type="entry name" value="RING FINGER DOMAIN-CONTAINING"/>
    <property type="match status" value="1"/>
</dbReference>
<sequence>MVDGSVNQRHIACLLLSVATWVGYVQARAPLVSLTVSIIGNNTEGELNGSSQVTFDRSDYAYPLPQTGFSTFGFSGELYVPANASCVDDVIENAVRKFEKPMHPSGVAFLPYRTCRSEWSHILHEEALAGRAAGALLYSLKDDAAQAAERAIASPAYLHIPVWVVNAVAGKYLIEVMQQVYKDKPDTKLPVPPTGIEFQRLQDDVKLAVSGIIDDGAKVASPRVFVTISRSAADVATADRNFFLKAMVGVGITGIVCFVIAMVVRYFDCLRFGGRGRRRNHRIWQQNGDTESELGSTTDRHHGPGNWLVGRRGSGRAARIYHHHHHHHHHNNGGDRSSQRKKRVLQQHELDLLPCLIFSKQNLTDTTFEPQPIQAIGLTKLHVSQARNLPQLRTCLSCPQLTRVILPAEESNEVPAAIRLQRIYSIQNSSCDTDAESVHDPDIRDLTQTPEADENAHAAKQAAKSSWDNDASILECAICLEEIHTGDVVRKLPCPHVFHSACIDRWLLCQSSVCPLCKRDTIFESPSPADH</sequence>
<comment type="caution">
    <text evidence="9">The sequence shown here is derived from an EMBL/GenBank/DDBJ whole genome shotgun (WGS) entry which is preliminary data.</text>
</comment>
<dbReference type="PANTHER" id="PTHR14155:SF627">
    <property type="entry name" value="OS06G0192800 PROTEIN"/>
    <property type="match status" value="1"/>
</dbReference>
<feature type="transmembrane region" description="Helical" evidence="6">
    <location>
        <begin position="242"/>
        <end position="267"/>
    </location>
</feature>
<feature type="chain" id="PRO_5040908138" description="RING-type domain-containing protein" evidence="7">
    <location>
        <begin position="28"/>
        <end position="531"/>
    </location>
</feature>
<keyword evidence="6" id="KW-0812">Transmembrane</keyword>
<gene>
    <name evidence="9" type="ORF">GGI25_005641</name>
</gene>
<dbReference type="AlphaFoldDB" id="A0A9W8KVY5"/>
<accession>A0A9W8KVY5</accession>
<feature type="domain" description="RING-type" evidence="8">
    <location>
        <begin position="476"/>
        <end position="518"/>
    </location>
</feature>
<evidence type="ECO:0000259" key="8">
    <source>
        <dbReference type="PROSITE" id="PS50089"/>
    </source>
</evidence>
<dbReference type="OrthoDB" id="10020333at2759"/>
<dbReference type="GO" id="GO:0008270">
    <property type="term" value="F:zinc ion binding"/>
    <property type="evidence" value="ECO:0007669"/>
    <property type="project" value="UniProtKB-KW"/>
</dbReference>
<evidence type="ECO:0000256" key="6">
    <source>
        <dbReference type="SAM" id="Phobius"/>
    </source>
</evidence>
<dbReference type="InterPro" id="IPR013083">
    <property type="entry name" value="Znf_RING/FYVE/PHD"/>
</dbReference>
<dbReference type="SUPFAM" id="SSF57850">
    <property type="entry name" value="RING/U-box"/>
    <property type="match status" value="1"/>
</dbReference>
<feature type="signal peptide" evidence="7">
    <location>
        <begin position="1"/>
        <end position="27"/>
    </location>
</feature>
<dbReference type="InterPro" id="IPR001841">
    <property type="entry name" value="Znf_RING"/>
</dbReference>
<reference evidence="9" key="1">
    <citation type="submission" date="2022-07" db="EMBL/GenBank/DDBJ databases">
        <title>Phylogenomic reconstructions and comparative analyses of Kickxellomycotina fungi.</title>
        <authorList>
            <person name="Reynolds N.K."/>
            <person name="Stajich J.E."/>
            <person name="Barry K."/>
            <person name="Grigoriev I.V."/>
            <person name="Crous P."/>
            <person name="Smith M.E."/>
        </authorList>
    </citation>
    <scope>NUCLEOTIDE SEQUENCE</scope>
    <source>
        <strain evidence="9">NRRL 3115</strain>
    </source>
</reference>
<proteinExistence type="predicted"/>
<feature type="compositionally biased region" description="Polar residues" evidence="5">
    <location>
        <begin position="283"/>
        <end position="297"/>
    </location>
</feature>
<evidence type="ECO:0000256" key="1">
    <source>
        <dbReference type="ARBA" id="ARBA00022723"/>
    </source>
</evidence>
<evidence type="ECO:0000256" key="5">
    <source>
        <dbReference type="SAM" id="MobiDB-lite"/>
    </source>
</evidence>
<feature type="region of interest" description="Disordered" evidence="5">
    <location>
        <begin position="283"/>
        <end position="309"/>
    </location>
</feature>
<keyword evidence="2 4" id="KW-0863">Zinc-finger</keyword>
<evidence type="ECO:0000256" key="2">
    <source>
        <dbReference type="ARBA" id="ARBA00022771"/>
    </source>
</evidence>
<dbReference type="CDD" id="cd16454">
    <property type="entry name" value="RING-H2_PA-TM-RING"/>
    <property type="match status" value="1"/>
</dbReference>
<keyword evidence="6" id="KW-0472">Membrane</keyword>
<keyword evidence="7" id="KW-0732">Signal</keyword>
<keyword evidence="1" id="KW-0479">Metal-binding</keyword>
<dbReference type="InterPro" id="IPR053238">
    <property type="entry name" value="RING-H2_zinc_finger"/>
</dbReference>
<evidence type="ECO:0000256" key="3">
    <source>
        <dbReference type="ARBA" id="ARBA00022833"/>
    </source>
</evidence>
<evidence type="ECO:0000313" key="9">
    <source>
        <dbReference type="EMBL" id="KAJ2671026.1"/>
    </source>
</evidence>
<dbReference type="Gene3D" id="3.30.40.10">
    <property type="entry name" value="Zinc/RING finger domain, C3HC4 (zinc finger)"/>
    <property type="match status" value="1"/>
</dbReference>
<protein>
    <recommendedName>
        <fullName evidence="8">RING-type domain-containing protein</fullName>
    </recommendedName>
</protein>
<dbReference type="Proteomes" id="UP001151518">
    <property type="component" value="Unassembled WGS sequence"/>
</dbReference>
<keyword evidence="6" id="KW-1133">Transmembrane helix</keyword>
<dbReference type="PROSITE" id="PS50089">
    <property type="entry name" value="ZF_RING_2"/>
    <property type="match status" value="1"/>
</dbReference>
<name>A0A9W8KVY5_9FUNG</name>
<evidence type="ECO:0000256" key="4">
    <source>
        <dbReference type="PROSITE-ProRule" id="PRU00175"/>
    </source>
</evidence>
<dbReference type="Pfam" id="PF13639">
    <property type="entry name" value="zf-RING_2"/>
    <property type="match status" value="1"/>
</dbReference>
<feature type="region of interest" description="Disordered" evidence="5">
    <location>
        <begin position="323"/>
        <end position="343"/>
    </location>
</feature>
<evidence type="ECO:0000313" key="10">
    <source>
        <dbReference type="Proteomes" id="UP001151518"/>
    </source>
</evidence>
<dbReference type="SMART" id="SM00184">
    <property type="entry name" value="RING"/>
    <property type="match status" value="1"/>
</dbReference>
<organism evidence="9 10">
    <name type="scientific">Coemansia spiralis</name>
    <dbReference type="NCBI Taxonomy" id="417178"/>
    <lineage>
        <taxon>Eukaryota</taxon>
        <taxon>Fungi</taxon>
        <taxon>Fungi incertae sedis</taxon>
        <taxon>Zoopagomycota</taxon>
        <taxon>Kickxellomycotina</taxon>
        <taxon>Kickxellomycetes</taxon>
        <taxon>Kickxellales</taxon>
        <taxon>Kickxellaceae</taxon>
        <taxon>Coemansia</taxon>
    </lineage>
</organism>
<dbReference type="EMBL" id="JANBTW010000111">
    <property type="protein sequence ID" value="KAJ2671026.1"/>
    <property type="molecule type" value="Genomic_DNA"/>
</dbReference>